<sequence>MRLQSVKIFVILILSVIFTSCGSTFIYFKKDNRVKSAISDKGNPPESVQLTNINIDLGNWRLDALSASPKADYLALGMAEINSPTSNSNGKLEIYSNFGRTLKYTFKDSDLKSMIESQADLTYPSAVYAFHPFNLGYENNKILIAHIQPWTTSDLTPQDVGLKINLETGKAVSVEFFPRTARPALPEHGSKNKFDFEVINGEMFVNGKKLNGMPSGIDPDLHDEVTAYN</sequence>
<organism evidence="2 3">
    <name type="scientific">Christiangramia lutea</name>
    <dbReference type="NCBI Taxonomy" id="1607951"/>
    <lineage>
        <taxon>Bacteria</taxon>
        <taxon>Pseudomonadati</taxon>
        <taxon>Bacteroidota</taxon>
        <taxon>Flavobacteriia</taxon>
        <taxon>Flavobacteriales</taxon>
        <taxon>Flavobacteriaceae</taxon>
        <taxon>Christiangramia</taxon>
    </lineage>
</organism>
<protein>
    <submittedName>
        <fullName evidence="2">Uncharacterized protein</fullName>
    </submittedName>
</protein>
<dbReference type="EMBL" id="JAKVTV010000001">
    <property type="protein sequence ID" value="MCH4822271.1"/>
    <property type="molecule type" value="Genomic_DNA"/>
</dbReference>
<dbReference type="Proteomes" id="UP001139226">
    <property type="component" value="Unassembled WGS sequence"/>
</dbReference>
<keyword evidence="1" id="KW-0812">Transmembrane</keyword>
<dbReference type="AlphaFoldDB" id="A0A9X1V1F1"/>
<evidence type="ECO:0000313" key="3">
    <source>
        <dbReference type="Proteomes" id="UP001139226"/>
    </source>
</evidence>
<evidence type="ECO:0000256" key="1">
    <source>
        <dbReference type="SAM" id="Phobius"/>
    </source>
</evidence>
<gene>
    <name evidence="2" type="ORF">ML462_03715</name>
</gene>
<keyword evidence="1" id="KW-1133">Transmembrane helix</keyword>
<evidence type="ECO:0000313" key="2">
    <source>
        <dbReference type="EMBL" id="MCH4822271.1"/>
    </source>
</evidence>
<keyword evidence="1" id="KW-0472">Membrane</keyword>
<proteinExistence type="predicted"/>
<accession>A0A9X1V1F1</accession>
<keyword evidence="3" id="KW-1185">Reference proteome</keyword>
<dbReference type="RefSeq" id="WP_240712380.1">
    <property type="nucleotide sequence ID" value="NZ_JAKVTV010000001.1"/>
</dbReference>
<dbReference type="PROSITE" id="PS51257">
    <property type="entry name" value="PROKAR_LIPOPROTEIN"/>
    <property type="match status" value="1"/>
</dbReference>
<name>A0A9X1V1F1_9FLAO</name>
<comment type="caution">
    <text evidence="2">The sequence shown here is derived from an EMBL/GenBank/DDBJ whole genome shotgun (WGS) entry which is preliminary data.</text>
</comment>
<reference evidence="2" key="1">
    <citation type="submission" date="2022-03" db="EMBL/GenBank/DDBJ databases">
        <title>Gramella crocea sp. nov., isolated from activated sludge of a seafood processing plant.</title>
        <authorList>
            <person name="Zhang X."/>
        </authorList>
    </citation>
    <scope>NUCLEOTIDE SEQUENCE</scope>
    <source>
        <strain evidence="2">YJ019</strain>
    </source>
</reference>
<feature type="transmembrane region" description="Helical" evidence="1">
    <location>
        <begin position="6"/>
        <end position="28"/>
    </location>
</feature>